<name>A0A175RAX6_9HYPH</name>
<dbReference type="PATRIC" id="fig|401562.4.peg.1133"/>
<gene>
    <name evidence="1" type="ORF">NS365_23330</name>
</gene>
<keyword evidence="2" id="KW-1185">Reference proteome</keyword>
<dbReference type="AlphaFoldDB" id="A0A175RAX6"/>
<dbReference type="Proteomes" id="UP000078529">
    <property type="component" value="Unassembled WGS sequence"/>
</dbReference>
<accession>A0A175RAX6</accession>
<organism evidence="1 2">
    <name type="scientific">Aureimonas ureilytica</name>
    <dbReference type="NCBI Taxonomy" id="401562"/>
    <lineage>
        <taxon>Bacteria</taxon>
        <taxon>Pseudomonadati</taxon>
        <taxon>Pseudomonadota</taxon>
        <taxon>Alphaproteobacteria</taxon>
        <taxon>Hyphomicrobiales</taxon>
        <taxon>Aurantimonadaceae</taxon>
        <taxon>Aureimonas</taxon>
    </lineage>
</organism>
<comment type="caution">
    <text evidence="1">The sequence shown here is derived from an EMBL/GenBank/DDBJ whole genome shotgun (WGS) entry which is preliminary data.</text>
</comment>
<evidence type="ECO:0000313" key="2">
    <source>
        <dbReference type="Proteomes" id="UP000078529"/>
    </source>
</evidence>
<reference evidence="1 2" key="1">
    <citation type="journal article" date="2016" name="Front. Microbiol.">
        <title>Genomic Resource of Rice Seed Associated Bacteria.</title>
        <authorList>
            <person name="Midha S."/>
            <person name="Bansal K."/>
            <person name="Sharma S."/>
            <person name="Kumar N."/>
            <person name="Patil P.P."/>
            <person name="Chaudhry V."/>
            <person name="Patil P.B."/>
        </authorList>
    </citation>
    <scope>NUCLEOTIDE SEQUENCE [LARGE SCALE GENOMIC DNA]</scope>
    <source>
        <strain evidence="1 2">NS365</strain>
    </source>
</reference>
<dbReference type="EMBL" id="LDQA01000163">
    <property type="protein sequence ID" value="KTQ96970.1"/>
    <property type="molecule type" value="Genomic_DNA"/>
</dbReference>
<sequence length="83" mass="9551">LVRRLGVQGRFPLNAWTELQLRVASPRDLSRDASVEAHLTGQRPLHFCRAHLRVRLGRLEVVRSHWRGDASLGIKQTRYRVSA</sequence>
<protein>
    <submittedName>
        <fullName evidence="1">Uncharacterized protein</fullName>
    </submittedName>
</protein>
<feature type="non-terminal residue" evidence="1">
    <location>
        <position position="1"/>
    </location>
</feature>
<proteinExistence type="predicted"/>
<evidence type="ECO:0000313" key="1">
    <source>
        <dbReference type="EMBL" id="KTQ96970.1"/>
    </source>
</evidence>